<evidence type="ECO:0000256" key="4">
    <source>
        <dbReference type="ARBA" id="ARBA00023143"/>
    </source>
</evidence>
<dbReference type="InterPro" id="IPR019776">
    <property type="entry name" value="Flagellar_basal_body_rod_CS"/>
</dbReference>
<evidence type="ECO:0000259" key="6">
    <source>
        <dbReference type="Pfam" id="PF00460"/>
    </source>
</evidence>
<dbReference type="PANTHER" id="PTHR30435">
    <property type="entry name" value="FLAGELLAR PROTEIN"/>
    <property type="match status" value="1"/>
</dbReference>
<proteinExistence type="inferred from homology"/>
<name>A0A098R0N7_9SPIO</name>
<comment type="subcellular location">
    <subcellularLocation>
        <location evidence="1 5">Bacterial flagellum basal body</location>
    </subcellularLocation>
</comment>
<dbReference type="Pfam" id="PF00460">
    <property type="entry name" value="Flg_bb_rod"/>
    <property type="match status" value="1"/>
</dbReference>
<feature type="domain" description="Flagellar hook protein FlgE/F/G-like D1" evidence="9">
    <location>
        <begin position="95"/>
        <end position="148"/>
    </location>
</feature>
<dbReference type="eggNOG" id="COG1749">
    <property type="taxonomic scope" value="Bacteria"/>
</dbReference>
<dbReference type="PROSITE" id="PS00588">
    <property type="entry name" value="FLAGELLA_BB_ROD"/>
    <property type="match status" value="1"/>
</dbReference>
<dbReference type="GO" id="GO:0071978">
    <property type="term" value="P:bacterial-type flagellum-dependent swarming motility"/>
    <property type="evidence" value="ECO:0007669"/>
    <property type="project" value="TreeGrafter"/>
</dbReference>
<dbReference type="PANTHER" id="PTHR30435:SF1">
    <property type="entry name" value="FLAGELLAR HOOK PROTEIN FLGE"/>
    <property type="match status" value="1"/>
</dbReference>
<evidence type="ECO:0000256" key="3">
    <source>
        <dbReference type="ARBA" id="ARBA00019015"/>
    </source>
</evidence>
<keyword evidence="11" id="KW-1185">Reference proteome</keyword>
<dbReference type="GO" id="GO:0009425">
    <property type="term" value="C:bacterial-type flagellum basal body"/>
    <property type="evidence" value="ECO:0007669"/>
    <property type="project" value="UniProtKB-SubCell"/>
</dbReference>
<dbReference type="InterPro" id="IPR010930">
    <property type="entry name" value="Flg_bb/hook_C_dom"/>
</dbReference>
<comment type="function">
    <text evidence="5">A flexible structure which links the flagellar filament to the drive apparatus in the basal body.</text>
</comment>
<evidence type="ECO:0000259" key="8">
    <source>
        <dbReference type="Pfam" id="PF07559"/>
    </source>
</evidence>
<dbReference type="Proteomes" id="UP000029692">
    <property type="component" value="Unassembled WGS sequence"/>
</dbReference>
<comment type="similarity">
    <text evidence="2 5">Belongs to the flagella basal body rod proteins family.</text>
</comment>
<evidence type="ECO:0000259" key="9">
    <source>
        <dbReference type="Pfam" id="PF22692"/>
    </source>
</evidence>
<dbReference type="NCBIfam" id="NF004241">
    <property type="entry name" value="PRK05682.1-5"/>
    <property type="match status" value="1"/>
</dbReference>
<keyword evidence="10" id="KW-0966">Cell projection</keyword>
<dbReference type="InterPro" id="IPR011491">
    <property type="entry name" value="FlgE_D2"/>
</dbReference>
<dbReference type="InterPro" id="IPR037925">
    <property type="entry name" value="FlgE/F/G-like"/>
</dbReference>
<organism evidence="10 11">
    <name type="scientific">Spirochaeta lutea</name>
    <dbReference type="NCBI Taxonomy" id="1480694"/>
    <lineage>
        <taxon>Bacteria</taxon>
        <taxon>Pseudomonadati</taxon>
        <taxon>Spirochaetota</taxon>
        <taxon>Spirochaetia</taxon>
        <taxon>Spirochaetales</taxon>
        <taxon>Spirochaetaceae</taxon>
        <taxon>Spirochaeta</taxon>
    </lineage>
</organism>
<dbReference type="GO" id="GO:0009424">
    <property type="term" value="C:bacterial-type flagellum hook"/>
    <property type="evidence" value="ECO:0007669"/>
    <property type="project" value="TreeGrafter"/>
</dbReference>
<feature type="domain" description="Flagellar hook protein FlgE D2" evidence="8">
    <location>
        <begin position="179"/>
        <end position="361"/>
    </location>
</feature>
<dbReference type="Pfam" id="PF22692">
    <property type="entry name" value="LlgE_F_G_D1"/>
    <property type="match status" value="1"/>
</dbReference>
<feature type="domain" description="Flagellar basal body rod protein N-terminal" evidence="6">
    <location>
        <begin position="5"/>
        <end position="35"/>
    </location>
</feature>
<dbReference type="AlphaFoldDB" id="A0A098R0N7"/>
<feature type="domain" description="Flagellar basal-body/hook protein C-terminal" evidence="7">
    <location>
        <begin position="435"/>
        <end position="479"/>
    </location>
</feature>
<dbReference type="STRING" id="1480694.DC28_02365"/>
<reference evidence="10 11" key="1">
    <citation type="submission" date="2014-05" db="EMBL/GenBank/DDBJ databases">
        <title>De novo Genome Sequence of Spirocheata sp.</title>
        <authorList>
            <person name="Shivani Y."/>
            <person name="Subhash Y."/>
            <person name="Tushar L."/>
            <person name="Sasikala C."/>
            <person name="Ramana C.V."/>
        </authorList>
    </citation>
    <scope>NUCLEOTIDE SEQUENCE [LARGE SCALE GENOMIC DNA]</scope>
    <source>
        <strain evidence="10 11">JC230</strain>
    </source>
</reference>
<protein>
    <recommendedName>
        <fullName evidence="3 5">Flagellar hook protein FlgE</fullName>
    </recommendedName>
</protein>
<comment type="caution">
    <text evidence="10">The sequence shown here is derived from an EMBL/GenBank/DDBJ whole genome shotgun (WGS) entry which is preliminary data.</text>
</comment>
<dbReference type="Gene3D" id="2.60.98.20">
    <property type="entry name" value="Flagellar hook protein FlgE"/>
    <property type="match status" value="1"/>
</dbReference>
<gene>
    <name evidence="10" type="ORF">DC28_02365</name>
</gene>
<dbReference type="InterPro" id="IPR037058">
    <property type="entry name" value="Falgellar_hook_FlgE_sf"/>
</dbReference>
<dbReference type="NCBIfam" id="TIGR03506">
    <property type="entry name" value="FlgEFG_subfam"/>
    <property type="match status" value="1"/>
</dbReference>
<dbReference type="InterPro" id="IPR001444">
    <property type="entry name" value="Flag_bb_rod_N"/>
</dbReference>
<keyword evidence="10" id="KW-0969">Cilium</keyword>
<dbReference type="InterPro" id="IPR053967">
    <property type="entry name" value="LlgE_F_G-like_D1"/>
</dbReference>
<dbReference type="GO" id="GO:0005829">
    <property type="term" value="C:cytosol"/>
    <property type="evidence" value="ECO:0007669"/>
    <property type="project" value="TreeGrafter"/>
</dbReference>
<dbReference type="InterPro" id="IPR020013">
    <property type="entry name" value="Flagellar_FlgE/F/G"/>
</dbReference>
<dbReference type="Pfam" id="PF07559">
    <property type="entry name" value="FlgE_D2"/>
    <property type="match status" value="1"/>
</dbReference>
<keyword evidence="4 5" id="KW-0975">Bacterial flagellum</keyword>
<evidence type="ECO:0000256" key="2">
    <source>
        <dbReference type="ARBA" id="ARBA00009677"/>
    </source>
</evidence>
<accession>A0A098R0N7</accession>
<evidence type="ECO:0000259" key="7">
    <source>
        <dbReference type="Pfam" id="PF06429"/>
    </source>
</evidence>
<evidence type="ECO:0000256" key="5">
    <source>
        <dbReference type="RuleBase" id="RU362116"/>
    </source>
</evidence>
<dbReference type="RefSeq" id="WP_037545349.1">
    <property type="nucleotide sequence ID" value="NZ_JNUP01000023.1"/>
</dbReference>
<keyword evidence="10" id="KW-0282">Flagellum</keyword>
<sequence length="481" mass="51313">MMRSLYAGVSGLQNHQTRMDVIGNNVANVNTTGFKKGRVNFQDLLSQTQAGAARPNERIGGVNPKQVGLGVNIASIDTIHTQGSLQTTGVKTDVAIQGEGFFIFRDGDQSLYSRAGAFSLDAEGTLVNPSNGMRLQGWQAQTVDGQTFVNPSSEIGDLRIPIGSKDPAKATSEVFIASNLNKLTPTIPADNPSAEAVRAGTWQTSYEIFDPFGGNLRLEIDYTRAPEDQGANLWQGTMRLVDQDGNEVPAQLSVGGTANGDGDNTFLIQFDNFGTLESLQNAAGGIDNVDDLQIQVQFQVPETAIPDVVDPEEVNPAFIGAPGDPITQTFNVNLGEVGSFTDSTTQFASESSNKIKRQDGYTMGYLQDFRIDQSGTVTGIFSNGTNRALGQIALASFVNPGGLEKAGENNYVVTINSGEADIGPSGQAGKGKFIAGALEMSNVDLATEFTDMIVTQRGFQSNSKTIQTSDQMLQELLTLKR</sequence>
<evidence type="ECO:0000313" key="11">
    <source>
        <dbReference type="Proteomes" id="UP000029692"/>
    </source>
</evidence>
<dbReference type="Pfam" id="PF06429">
    <property type="entry name" value="Flg_bbr_C"/>
    <property type="match status" value="1"/>
</dbReference>
<dbReference type="SUPFAM" id="SSF117143">
    <property type="entry name" value="Flagellar hook protein flgE"/>
    <property type="match status" value="1"/>
</dbReference>
<evidence type="ECO:0000256" key="1">
    <source>
        <dbReference type="ARBA" id="ARBA00004117"/>
    </source>
</evidence>
<dbReference type="EMBL" id="JNUP01000023">
    <property type="protein sequence ID" value="KGE73529.1"/>
    <property type="molecule type" value="Genomic_DNA"/>
</dbReference>
<evidence type="ECO:0000313" key="10">
    <source>
        <dbReference type="EMBL" id="KGE73529.1"/>
    </source>
</evidence>
<dbReference type="OrthoDB" id="9804559at2"/>